<evidence type="ECO:0000313" key="2">
    <source>
        <dbReference type="Proteomes" id="UP000469724"/>
    </source>
</evidence>
<dbReference type="CDD" id="cd00229">
    <property type="entry name" value="SGNH_hydrolase"/>
    <property type="match status" value="1"/>
</dbReference>
<proteinExistence type="predicted"/>
<keyword evidence="2" id="KW-1185">Reference proteome</keyword>
<dbReference type="GO" id="GO:0016788">
    <property type="term" value="F:hydrolase activity, acting on ester bonds"/>
    <property type="evidence" value="ECO:0007669"/>
    <property type="project" value="UniProtKB-ARBA"/>
</dbReference>
<evidence type="ECO:0000313" key="1">
    <source>
        <dbReference type="EMBL" id="NDY58945.1"/>
    </source>
</evidence>
<dbReference type="InterPro" id="IPR036514">
    <property type="entry name" value="SGNH_hydro_sf"/>
</dbReference>
<dbReference type="Proteomes" id="UP000469724">
    <property type="component" value="Unassembled WGS sequence"/>
</dbReference>
<comment type="caution">
    <text evidence="1">The sequence shown here is derived from an EMBL/GenBank/DDBJ whole genome shotgun (WGS) entry which is preliminary data.</text>
</comment>
<name>A0A7K3NT30_9BACT</name>
<dbReference type="SUPFAM" id="SSF52266">
    <property type="entry name" value="SGNH hydrolase"/>
    <property type="match status" value="1"/>
</dbReference>
<organism evidence="1 2">
    <name type="scientific">Desulfolutivibrio sulfodismutans</name>
    <dbReference type="NCBI Taxonomy" id="63561"/>
    <lineage>
        <taxon>Bacteria</taxon>
        <taxon>Pseudomonadati</taxon>
        <taxon>Thermodesulfobacteriota</taxon>
        <taxon>Desulfovibrionia</taxon>
        <taxon>Desulfovibrionales</taxon>
        <taxon>Desulfovibrionaceae</taxon>
        <taxon>Desulfolutivibrio</taxon>
    </lineage>
</organism>
<keyword evidence="1" id="KW-0378">Hydrolase</keyword>
<reference evidence="1 2" key="1">
    <citation type="submission" date="2020-02" db="EMBL/GenBank/DDBJ databases">
        <title>Comparative genomics of sulfur disproportionating microorganisms.</title>
        <authorList>
            <person name="Ward L.M."/>
            <person name="Bertran E."/>
            <person name="Johnston D.T."/>
        </authorList>
    </citation>
    <scope>NUCLEOTIDE SEQUENCE [LARGE SCALE GENOMIC DNA]</scope>
    <source>
        <strain evidence="1 2">DSM 3696</strain>
    </source>
</reference>
<dbReference type="EMBL" id="JAAGRQ010000168">
    <property type="protein sequence ID" value="NDY58945.1"/>
    <property type="molecule type" value="Genomic_DNA"/>
</dbReference>
<dbReference type="AlphaFoldDB" id="A0A7K3NT30"/>
<gene>
    <name evidence="1" type="ORF">G3N56_19590</name>
</gene>
<protein>
    <submittedName>
        <fullName evidence="1">SGNH/GDSL hydrolase family protein</fullName>
    </submittedName>
</protein>
<dbReference type="Gene3D" id="3.40.50.1110">
    <property type="entry name" value="SGNH hydrolase"/>
    <property type="match status" value="1"/>
</dbReference>
<sequence length="349" mass="39216">MVLWLAIAAVCVEAACFGAITLLNAIIYDNLREGPRAAYDPYALFLQQDGIWPTMGIAQAEKPEDNRIVWFFGGSTMRAGNSPFDTSIPSYVATALNNGPGPVRYNCFNFGVNSFNSLLETKYLQKLLIEFPFRPNLVVFYDGANDANYFTLYKHPYGHEGMDRVQGLLESYFKTPIGILKPLCAAWYASFTREMYSKLAYAMTPLDPDSPLLQEYVDLTVKRYDHVAKVTAAYGSQFLLFLQPLYWGETCLDMDPAVHQEEETIILGRRSFPHVRQNVLIVYAALEKALAERPYFVNLQNALCSRTAPAYTPDGVHQTESGREGVAQAMLPILRDRLAAEEQTQGRTP</sequence>
<accession>A0A7K3NT30</accession>